<reference evidence="1" key="1">
    <citation type="submission" date="2022-10" db="EMBL/GenBank/DDBJ databases">
        <title>Culturing micro-colonial fungi from biological soil crusts in the Mojave desert and describing Neophaeococcomyces mojavensis, and introducing the new genera and species Taxawa tesnikishii.</title>
        <authorList>
            <person name="Kurbessoian T."/>
            <person name="Stajich J.E."/>
        </authorList>
    </citation>
    <scope>NUCLEOTIDE SEQUENCE</scope>
    <source>
        <strain evidence="1">JES_112</strain>
    </source>
</reference>
<protein>
    <submittedName>
        <fullName evidence="1">Uncharacterized protein</fullName>
    </submittedName>
</protein>
<evidence type="ECO:0000313" key="1">
    <source>
        <dbReference type="EMBL" id="KAJ9653188.1"/>
    </source>
</evidence>
<name>A0ACC2ZZT2_9EURO</name>
<sequence>MTLPETNPLSRSSSSTFINDEEKDFVDQAKTGSTDQPPTAVQQLDPYTRYLPLLTRTTILNGTLRTNPNAEDNHKLKTAPLFSSSVHAHAQARQTLSLSQPAPDIHSQYGLLGLSSADCSKGFLGQTKPQDNIIFSNTEEPWSTFICGSQGSGKSHTLSCLLETVYFRNPNLAPSAHRLQASFSIMTTGVPIRVLVAPTSLKKMARQYANLPGLPLGAPKPKVMPLYFSQEQHSVDVMMTLMAVHNTGISAPLYISAIRQVLKDIALKNQDTPGFDYKDFRTRLAFLSLTEGQNAPLNMRLELLQGVLLEEKQTPEAQEAYNAIWKFVPGTLTIIDLSDQFVNEEDACALFSICLKLFMDGWKHNPRIIALDEAHKFLTNSSEATKLTNDLVAIVRQQ</sequence>
<comment type="caution">
    <text evidence="1">The sequence shown here is derived from an EMBL/GenBank/DDBJ whole genome shotgun (WGS) entry which is preliminary data.</text>
</comment>
<accession>A0ACC2ZZT2</accession>
<keyword evidence="2" id="KW-1185">Reference proteome</keyword>
<evidence type="ECO:0000313" key="2">
    <source>
        <dbReference type="Proteomes" id="UP001172386"/>
    </source>
</evidence>
<dbReference type="Proteomes" id="UP001172386">
    <property type="component" value="Unassembled WGS sequence"/>
</dbReference>
<proteinExistence type="predicted"/>
<dbReference type="EMBL" id="JAPDRQ010000163">
    <property type="protein sequence ID" value="KAJ9653188.1"/>
    <property type="molecule type" value="Genomic_DNA"/>
</dbReference>
<organism evidence="1 2">
    <name type="scientific">Neophaeococcomyces mojaviensis</name>
    <dbReference type="NCBI Taxonomy" id="3383035"/>
    <lineage>
        <taxon>Eukaryota</taxon>
        <taxon>Fungi</taxon>
        <taxon>Dikarya</taxon>
        <taxon>Ascomycota</taxon>
        <taxon>Pezizomycotina</taxon>
        <taxon>Eurotiomycetes</taxon>
        <taxon>Chaetothyriomycetidae</taxon>
        <taxon>Chaetothyriales</taxon>
        <taxon>Chaetothyriales incertae sedis</taxon>
        <taxon>Neophaeococcomyces</taxon>
    </lineage>
</organism>
<gene>
    <name evidence="1" type="ORF">H2198_007599</name>
</gene>